<dbReference type="PROSITE" id="PS00198">
    <property type="entry name" value="4FE4S_FER_1"/>
    <property type="match status" value="1"/>
</dbReference>
<dbReference type="GO" id="GO:0046872">
    <property type="term" value="F:metal ion binding"/>
    <property type="evidence" value="ECO:0007669"/>
    <property type="project" value="UniProtKB-KW"/>
</dbReference>
<dbReference type="GO" id="GO:0052693">
    <property type="term" value="F:epoxyqueuosine reductase activity"/>
    <property type="evidence" value="ECO:0007669"/>
    <property type="project" value="TreeGrafter"/>
</dbReference>
<dbReference type="InterPro" id="IPR004453">
    <property type="entry name" value="QueG"/>
</dbReference>
<keyword evidence="4" id="KW-0479">Metal-binding</keyword>
<dbReference type="Pfam" id="PF13484">
    <property type="entry name" value="Fer4_16"/>
    <property type="match status" value="1"/>
</dbReference>
<keyword evidence="11" id="KW-1185">Reference proteome</keyword>
<dbReference type="STRING" id="1121305.CLCOL_12200"/>
<keyword evidence="8" id="KW-0411">Iron-sulfur</keyword>
<dbReference type="PROSITE" id="PS51379">
    <property type="entry name" value="4FE4S_FER_2"/>
    <property type="match status" value="1"/>
</dbReference>
<evidence type="ECO:0000313" key="10">
    <source>
        <dbReference type="EMBL" id="KYH29084.1"/>
    </source>
</evidence>
<protein>
    <submittedName>
        <fullName evidence="10">Epoxyqueuosine reductase</fullName>
        <ecNumber evidence="10">1.1.-.-</ecNumber>
    </submittedName>
</protein>
<name>A0A151AN72_9CLOT</name>
<comment type="caution">
    <text evidence="10">The sequence shown here is derived from an EMBL/GenBank/DDBJ whole genome shotgun (WGS) entry which is preliminary data.</text>
</comment>
<keyword evidence="2" id="KW-0963">Cytoplasm</keyword>
<dbReference type="GO" id="GO:0008616">
    <property type="term" value="P:tRNA queuosine(34) biosynthetic process"/>
    <property type="evidence" value="ECO:0007669"/>
    <property type="project" value="UniProtKB-KW"/>
</dbReference>
<dbReference type="PANTHER" id="PTHR30002:SF4">
    <property type="entry name" value="EPOXYQUEUOSINE REDUCTASE"/>
    <property type="match status" value="1"/>
</dbReference>
<proteinExistence type="predicted"/>
<evidence type="ECO:0000256" key="4">
    <source>
        <dbReference type="ARBA" id="ARBA00022723"/>
    </source>
</evidence>
<dbReference type="EMBL" id="LTBB01000005">
    <property type="protein sequence ID" value="KYH29084.1"/>
    <property type="molecule type" value="Genomic_DNA"/>
</dbReference>
<evidence type="ECO:0000256" key="6">
    <source>
        <dbReference type="ARBA" id="ARBA00023002"/>
    </source>
</evidence>
<feature type="domain" description="4Fe-4S ferredoxin-type" evidence="9">
    <location>
        <begin position="164"/>
        <end position="196"/>
    </location>
</feature>
<dbReference type="Pfam" id="PF08331">
    <property type="entry name" value="QueG_DUF1730"/>
    <property type="match status" value="1"/>
</dbReference>
<dbReference type="InterPro" id="IPR017896">
    <property type="entry name" value="4Fe4S_Fe-S-bd"/>
</dbReference>
<evidence type="ECO:0000256" key="2">
    <source>
        <dbReference type="ARBA" id="ARBA00022490"/>
    </source>
</evidence>
<dbReference type="PATRIC" id="fig|1121305.3.peg.1222"/>
<evidence type="ECO:0000256" key="3">
    <source>
        <dbReference type="ARBA" id="ARBA00022694"/>
    </source>
</evidence>
<keyword evidence="5" id="KW-0671">Queuosine biosynthesis</keyword>
<dbReference type="InterPro" id="IPR017900">
    <property type="entry name" value="4Fe4S_Fe_S_CS"/>
</dbReference>
<keyword evidence="6 10" id="KW-0560">Oxidoreductase</keyword>
<dbReference type="EC" id="1.1.-.-" evidence="10"/>
<sequence>MDYKECIIKYCYEIGLSQIGFTKCRVFHELKEFLTKRKHENIENEFEEKDIEKRINPFLYMKEGKTIISLAFPYMHETSTKADKYFSKYTLGRDYHEVVSKYLESICNFIKSLNGKAIYFVDNNALPERYIAYLSGIGFIGKNNMVITERYGSYIFLGEIITDLEIEEDMPKESKCGNCDICIKACPGRSISEKGCNPNICLSYITQKKNINEEEISKLKGKIFGCDICQDVCPYNKHIEFSKINEFEPFDFMRNTNFQEILNMSKKDFNEKYKMTSCGWRGKSVLQRNALINLAHMKRLKEGKKFNSPYVEEYYNKLLKNSKF</sequence>
<reference evidence="10 11" key="1">
    <citation type="submission" date="2016-02" db="EMBL/GenBank/DDBJ databases">
        <title>Genome sequence of Clostridium colicanis DSM 13634.</title>
        <authorList>
            <person name="Poehlein A."/>
            <person name="Daniel R."/>
        </authorList>
    </citation>
    <scope>NUCLEOTIDE SEQUENCE [LARGE SCALE GENOMIC DNA]</scope>
    <source>
        <strain evidence="10 11">DSM 13634</strain>
    </source>
</reference>
<dbReference type="Gene3D" id="3.30.70.3270">
    <property type="match status" value="1"/>
</dbReference>
<accession>A0A151AN72</accession>
<evidence type="ECO:0000256" key="8">
    <source>
        <dbReference type="ARBA" id="ARBA00023014"/>
    </source>
</evidence>
<organism evidence="10 11">
    <name type="scientific">Clostridium colicanis DSM 13634</name>
    <dbReference type="NCBI Taxonomy" id="1121305"/>
    <lineage>
        <taxon>Bacteria</taxon>
        <taxon>Bacillati</taxon>
        <taxon>Bacillota</taxon>
        <taxon>Clostridia</taxon>
        <taxon>Eubacteriales</taxon>
        <taxon>Clostridiaceae</taxon>
        <taxon>Clostridium</taxon>
    </lineage>
</organism>
<evidence type="ECO:0000256" key="7">
    <source>
        <dbReference type="ARBA" id="ARBA00023004"/>
    </source>
</evidence>
<keyword evidence="7" id="KW-0408">Iron</keyword>
<evidence type="ECO:0000256" key="1">
    <source>
        <dbReference type="ARBA" id="ARBA00022485"/>
    </source>
</evidence>
<dbReference type="SUPFAM" id="SSF46548">
    <property type="entry name" value="alpha-helical ferredoxin"/>
    <property type="match status" value="1"/>
</dbReference>
<dbReference type="AlphaFoldDB" id="A0A151AN72"/>
<evidence type="ECO:0000259" key="9">
    <source>
        <dbReference type="PROSITE" id="PS51379"/>
    </source>
</evidence>
<dbReference type="RefSeq" id="WP_061858093.1">
    <property type="nucleotide sequence ID" value="NZ_LTBB01000005.1"/>
</dbReference>
<evidence type="ECO:0000256" key="5">
    <source>
        <dbReference type="ARBA" id="ARBA00022785"/>
    </source>
</evidence>
<gene>
    <name evidence="10" type="primary">queG</name>
    <name evidence="10" type="ORF">CLCOL_12200</name>
</gene>
<keyword evidence="1" id="KW-0004">4Fe-4S</keyword>
<dbReference type="NCBIfam" id="TIGR00276">
    <property type="entry name" value="tRNA epoxyqueuosine(34) reductase QueG"/>
    <property type="match status" value="1"/>
</dbReference>
<dbReference type="InterPro" id="IPR013542">
    <property type="entry name" value="QueG_DUF1730"/>
</dbReference>
<evidence type="ECO:0000313" key="11">
    <source>
        <dbReference type="Proteomes" id="UP000075374"/>
    </source>
</evidence>
<dbReference type="Proteomes" id="UP000075374">
    <property type="component" value="Unassembled WGS sequence"/>
</dbReference>
<dbReference type="PANTHER" id="PTHR30002">
    <property type="entry name" value="EPOXYQUEUOSINE REDUCTASE"/>
    <property type="match status" value="1"/>
</dbReference>
<dbReference type="GO" id="GO:0051539">
    <property type="term" value="F:4 iron, 4 sulfur cluster binding"/>
    <property type="evidence" value="ECO:0007669"/>
    <property type="project" value="UniProtKB-KW"/>
</dbReference>
<keyword evidence="3" id="KW-0819">tRNA processing</keyword>